<name>A0AAD9RS28_9HYME</name>
<reference evidence="1" key="1">
    <citation type="submission" date="2021-08" db="EMBL/GenBank/DDBJ databases">
        <authorList>
            <person name="Misof B."/>
            <person name="Oliver O."/>
            <person name="Podsiadlowski L."/>
            <person name="Donath A."/>
            <person name="Peters R."/>
            <person name="Mayer C."/>
            <person name="Rust J."/>
            <person name="Gunkel S."/>
            <person name="Lesny P."/>
            <person name="Martin S."/>
            <person name="Oeyen J.P."/>
            <person name="Petersen M."/>
            <person name="Panagiotis P."/>
            <person name="Wilbrandt J."/>
            <person name="Tanja T."/>
        </authorList>
    </citation>
    <scope>NUCLEOTIDE SEQUENCE</scope>
    <source>
        <strain evidence="1">GBR_01_08_01A</strain>
        <tissue evidence="1">Thorax + abdomen</tissue>
    </source>
</reference>
<dbReference type="EMBL" id="JAIFRP010000026">
    <property type="protein sequence ID" value="KAK2584683.1"/>
    <property type="molecule type" value="Genomic_DNA"/>
</dbReference>
<organism evidence="1 2">
    <name type="scientific">Odynerus spinipes</name>
    <dbReference type="NCBI Taxonomy" id="1348599"/>
    <lineage>
        <taxon>Eukaryota</taxon>
        <taxon>Metazoa</taxon>
        <taxon>Ecdysozoa</taxon>
        <taxon>Arthropoda</taxon>
        <taxon>Hexapoda</taxon>
        <taxon>Insecta</taxon>
        <taxon>Pterygota</taxon>
        <taxon>Neoptera</taxon>
        <taxon>Endopterygota</taxon>
        <taxon>Hymenoptera</taxon>
        <taxon>Apocrita</taxon>
        <taxon>Aculeata</taxon>
        <taxon>Vespoidea</taxon>
        <taxon>Vespidae</taxon>
        <taxon>Eumeninae</taxon>
        <taxon>Odynerus</taxon>
    </lineage>
</organism>
<dbReference type="AlphaFoldDB" id="A0AAD9RS28"/>
<dbReference type="Proteomes" id="UP001258017">
    <property type="component" value="Unassembled WGS sequence"/>
</dbReference>
<gene>
    <name evidence="1" type="ORF">KPH14_007023</name>
</gene>
<accession>A0AAD9RS28</accession>
<evidence type="ECO:0000313" key="1">
    <source>
        <dbReference type="EMBL" id="KAK2584683.1"/>
    </source>
</evidence>
<evidence type="ECO:0000313" key="2">
    <source>
        <dbReference type="Proteomes" id="UP001258017"/>
    </source>
</evidence>
<sequence length="165" mass="18872">MHDVDVVVLAAGCLVGTQESIERRNFGIRLEKNSIPSYGHDQLSIDDPKMLVELKRFWEARPPDGLAVIGHLKFLKNAYPEGTSSYRKCFRCSRGARILEHGARYFRRRKGGHHVARSKEGVRRTRKGWRGECAEKEVTLSRSYLICSQRSRYHEAIGGFGKIKL</sequence>
<reference evidence="1" key="2">
    <citation type="journal article" date="2023" name="Commun. Biol.">
        <title>Intrasexual cuticular hydrocarbon dimorphism in a wasp sheds light on hydrocarbon biosynthesis genes in Hymenoptera.</title>
        <authorList>
            <person name="Moris V.C."/>
            <person name="Podsiadlowski L."/>
            <person name="Martin S."/>
            <person name="Oeyen J.P."/>
            <person name="Donath A."/>
            <person name="Petersen M."/>
            <person name="Wilbrandt J."/>
            <person name="Misof B."/>
            <person name="Liedtke D."/>
            <person name="Thamm M."/>
            <person name="Scheiner R."/>
            <person name="Schmitt T."/>
            <person name="Niehuis O."/>
        </authorList>
    </citation>
    <scope>NUCLEOTIDE SEQUENCE</scope>
    <source>
        <strain evidence="1">GBR_01_08_01A</strain>
    </source>
</reference>
<protein>
    <submittedName>
        <fullName evidence="1">Uncharacterized protein</fullName>
    </submittedName>
</protein>
<proteinExistence type="predicted"/>
<comment type="caution">
    <text evidence="1">The sequence shown here is derived from an EMBL/GenBank/DDBJ whole genome shotgun (WGS) entry which is preliminary data.</text>
</comment>
<keyword evidence="2" id="KW-1185">Reference proteome</keyword>